<dbReference type="EMBL" id="KB008103">
    <property type="protein sequence ID" value="ELR12832.1"/>
    <property type="molecule type" value="Genomic_DNA"/>
</dbReference>
<evidence type="ECO:0000259" key="3">
    <source>
        <dbReference type="Pfam" id="PF01979"/>
    </source>
</evidence>
<keyword evidence="5" id="KW-1185">Reference proteome</keyword>
<feature type="compositionally biased region" description="Acidic residues" evidence="2">
    <location>
        <begin position="279"/>
        <end position="292"/>
    </location>
</feature>
<dbReference type="AlphaFoldDB" id="L8GIL0"/>
<dbReference type="RefSeq" id="XP_004334845.1">
    <property type="nucleotide sequence ID" value="XM_004334797.1"/>
</dbReference>
<dbReference type="SUPFAM" id="SSF51338">
    <property type="entry name" value="Composite domain of metallo-dependent hydrolases"/>
    <property type="match status" value="2"/>
</dbReference>
<dbReference type="InterPro" id="IPR050287">
    <property type="entry name" value="MTA/SAH_deaminase"/>
</dbReference>
<gene>
    <name evidence="4" type="ORF">ACA1_093790</name>
</gene>
<dbReference type="Gene3D" id="3.20.20.140">
    <property type="entry name" value="Metal-dependent hydrolases"/>
    <property type="match status" value="1"/>
</dbReference>
<accession>L8GIL0</accession>
<feature type="region of interest" description="Disordered" evidence="2">
    <location>
        <begin position="273"/>
        <end position="292"/>
    </location>
</feature>
<dbReference type="VEuPathDB" id="AmoebaDB:ACA1_093790"/>
<protein>
    <submittedName>
        <fullName evidence="4">Amidohydrolase</fullName>
    </submittedName>
</protein>
<evidence type="ECO:0000256" key="1">
    <source>
        <dbReference type="ARBA" id="ARBA00022801"/>
    </source>
</evidence>
<reference evidence="4 5" key="1">
    <citation type="journal article" date="2013" name="Genome Biol.">
        <title>Genome of Acanthamoeba castellanii highlights extensive lateral gene transfer and early evolution of tyrosine kinase signaling.</title>
        <authorList>
            <person name="Clarke M."/>
            <person name="Lohan A.J."/>
            <person name="Liu B."/>
            <person name="Lagkouvardos I."/>
            <person name="Roy S."/>
            <person name="Zafar N."/>
            <person name="Bertelli C."/>
            <person name="Schilde C."/>
            <person name="Kianianmomeni A."/>
            <person name="Burglin T.R."/>
            <person name="Frech C."/>
            <person name="Turcotte B."/>
            <person name="Kopec K.O."/>
            <person name="Synnott J.M."/>
            <person name="Choo C."/>
            <person name="Paponov I."/>
            <person name="Finkler A."/>
            <person name="Soon Heng Tan C."/>
            <person name="Hutchins A.P."/>
            <person name="Weinmeier T."/>
            <person name="Rattei T."/>
            <person name="Chu J.S."/>
            <person name="Gimenez G."/>
            <person name="Irimia M."/>
            <person name="Rigden D.J."/>
            <person name="Fitzpatrick D.A."/>
            <person name="Lorenzo-Morales J."/>
            <person name="Bateman A."/>
            <person name="Chiu C.H."/>
            <person name="Tang P."/>
            <person name="Hegemann P."/>
            <person name="Fromm H."/>
            <person name="Raoult D."/>
            <person name="Greub G."/>
            <person name="Miranda-Saavedra D."/>
            <person name="Chen N."/>
            <person name="Nash P."/>
            <person name="Ginger M.L."/>
            <person name="Horn M."/>
            <person name="Schaap P."/>
            <person name="Caler L."/>
            <person name="Loftus B."/>
        </authorList>
    </citation>
    <scope>NUCLEOTIDE SEQUENCE [LARGE SCALE GENOMIC DNA]</scope>
    <source>
        <strain evidence="4 5">Neff</strain>
    </source>
</reference>
<dbReference type="PANTHER" id="PTHR43794">
    <property type="entry name" value="AMINOHYDROLASE SSNA-RELATED"/>
    <property type="match status" value="1"/>
</dbReference>
<dbReference type="KEGG" id="acan:ACA1_093790"/>
<dbReference type="STRING" id="1257118.L8GIL0"/>
<name>L8GIL0_ACACF</name>
<dbReference type="GO" id="GO:0016810">
    <property type="term" value="F:hydrolase activity, acting on carbon-nitrogen (but not peptide) bonds"/>
    <property type="evidence" value="ECO:0007669"/>
    <property type="project" value="InterPro"/>
</dbReference>
<keyword evidence="1 4" id="KW-0378">Hydrolase</keyword>
<evidence type="ECO:0000256" key="2">
    <source>
        <dbReference type="SAM" id="MobiDB-lite"/>
    </source>
</evidence>
<organism evidence="4 5">
    <name type="scientific">Acanthamoeba castellanii (strain ATCC 30010 / Neff)</name>
    <dbReference type="NCBI Taxonomy" id="1257118"/>
    <lineage>
        <taxon>Eukaryota</taxon>
        <taxon>Amoebozoa</taxon>
        <taxon>Discosea</taxon>
        <taxon>Longamoebia</taxon>
        <taxon>Centramoebida</taxon>
        <taxon>Acanthamoebidae</taxon>
        <taxon>Acanthamoeba</taxon>
    </lineage>
</organism>
<evidence type="ECO:0000313" key="5">
    <source>
        <dbReference type="Proteomes" id="UP000011083"/>
    </source>
</evidence>
<proteinExistence type="predicted"/>
<dbReference type="InterPro" id="IPR011059">
    <property type="entry name" value="Metal-dep_hydrolase_composite"/>
</dbReference>
<dbReference type="GeneID" id="14913303"/>
<sequence>MEGSNARSFVVKNVFVPRALLQEEWQERGNTECVRRDVHFEEGGAIVAVDEPSDLSATTGDSALTVIDGTNKLLLPGFLNGHTHSGEMYNRGSIPPLPLELWLGYLYDYGPQDPNHYYLAALLTAVEGLMTGVTCVLDMPSVLGVPGKEFECLEAICRAYRDVGVRAFVCPLLGDLPFDATVAHGCGHGCSPYAGTDKHDPHKTDFIMAFMEQAVEKLHRPEEGIEIGVGPSGVQTCSDELYTRCRELSEKHGLVRHTHLLETVNQKKVRPLFYGDNEHNDDDDDDDDDDAGCDDGDTDACLDGVQLAYEKYGCSAVDHLKKLGFFNEKTTCAHSIWLDDNDIEQLQTTGATPVHNPLSNLRLGSGIAPVLKYLDARINVCFGCDGAASNDSQDMLEAIKMGSILHNITDFDYNRWITPDQAFRMAAMGGARAVGLQDQTGLVQVGRSADLVLYDLASSLSILPRTDILGLLLLGRPNNLVTDVWVRGRRVFKEGKVAGVDEEKLKRDLFATSEWTTMPRASATRSSVEQRYRQVIVDKQPPSSSNHSTP</sequence>
<dbReference type="InterPro" id="IPR032466">
    <property type="entry name" value="Metal_Hydrolase"/>
</dbReference>
<dbReference type="Proteomes" id="UP000011083">
    <property type="component" value="Unassembled WGS sequence"/>
</dbReference>
<dbReference type="SUPFAM" id="SSF51556">
    <property type="entry name" value="Metallo-dependent hydrolases"/>
    <property type="match status" value="1"/>
</dbReference>
<dbReference type="OrthoDB" id="194468at2759"/>
<feature type="domain" description="Amidohydrolase-related" evidence="3">
    <location>
        <begin position="74"/>
        <end position="491"/>
    </location>
</feature>
<dbReference type="Pfam" id="PF01979">
    <property type="entry name" value="Amidohydro_1"/>
    <property type="match status" value="1"/>
</dbReference>
<dbReference type="Gene3D" id="2.30.40.10">
    <property type="entry name" value="Urease, subunit C, domain 1"/>
    <property type="match status" value="1"/>
</dbReference>
<evidence type="ECO:0000313" key="4">
    <source>
        <dbReference type="EMBL" id="ELR12832.1"/>
    </source>
</evidence>
<dbReference type="OMA" id="ADHHLTW"/>
<dbReference type="PANTHER" id="PTHR43794:SF11">
    <property type="entry name" value="AMIDOHYDROLASE-RELATED DOMAIN-CONTAINING PROTEIN"/>
    <property type="match status" value="1"/>
</dbReference>
<dbReference type="InterPro" id="IPR006680">
    <property type="entry name" value="Amidohydro-rel"/>
</dbReference>